<gene>
    <name evidence="3" type="ORF">CTZ28_27950</name>
</gene>
<keyword evidence="1" id="KW-1133">Transmembrane helix</keyword>
<protein>
    <recommendedName>
        <fullName evidence="5">DUF4345 domain-containing protein</fullName>
    </recommendedName>
</protein>
<keyword evidence="1" id="KW-0812">Transmembrane</keyword>
<dbReference type="Proteomes" id="UP000270471">
    <property type="component" value="Unassembled WGS sequence"/>
</dbReference>
<proteinExistence type="predicted"/>
<dbReference type="RefSeq" id="WP_121892514.1">
    <property type="nucleotide sequence ID" value="NZ_PENI01000021.1"/>
</dbReference>
<dbReference type="EMBL" id="PENI01000021">
    <property type="protein sequence ID" value="RMB82599.1"/>
    <property type="molecule type" value="Genomic_DNA"/>
</dbReference>
<dbReference type="AlphaFoldDB" id="A0A3M0I8S7"/>
<evidence type="ECO:0008006" key="5">
    <source>
        <dbReference type="Google" id="ProtNLM"/>
    </source>
</evidence>
<feature type="signal peptide" evidence="2">
    <location>
        <begin position="1"/>
        <end position="19"/>
    </location>
</feature>
<reference evidence="3 4" key="1">
    <citation type="submission" date="2017-11" db="EMBL/GenBank/DDBJ databases">
        <title>Draft genome of actinobacteria isolated from guarana (Paullinia cupana (Mart.) Ducke.</title>
        <authorList>
            <person name="Siqueira K.A."/>
            <person name="Liotti R.G."/>
            <person name="Mendes T.A.O."/>
            <person name="Soares M.A."/>
        </authorList>
    </citation>
    <scope>NUCLEOTIDE SEQUENCE [LARGE SCALE GENOMIC DNA]</scope>
    <source>
        <strain evidence="3 4">193</strain>
    </source>
</reference>
<evidence type="ECO:0000256" key="2">
    <source>
        <dbReference type="SAM" id="SignalP"/>
    </source>
</evidence>
<feature type="chain" id="PRO_5018198396" description="DUF4345 domain-containing protein" evidence="2">
    <location>
        <begin position="20"/>
        <end position="114"/>
    </location>
</feature>
<keyword evidence="2" id="KW-0732">Signal</keyword>
<accession>A0A3M0I8S7</accession>
<dbReference type="OrthoDB" id="3700602at2"/>
<name>A0A3M0I8S7_9ACTN</name>
<organism evidence="3 4">
    <name type="scientific">Streptomyces shenzhenensis</name>
    <dbReference type="NCBI Taxonomy" id="943815"/>
    <lineage>
        <taxon>Bacteria</taxon>
        <taxon>Bacillati</taxon>
        <taxon>Actinomycetota</taxon>
        <taxon>Actinomycetes</taxon>
        <taxon>Kitasatosporales</taxon>
        <taxon>Streptomycetaceae</taxon>
        <taxon>Streptomyces</taxon>
    </lineage>
</organism>
<evidence type="ECO:0000313" key="3">
    <source>
        <dbReference type="EMBL" id="RMB82599.1"/>
    </source>
</evidence>
<evidence type="ECO:0000256" key="1">
    <source>
        <dbReference type="SAM" id="Phobius"/>
    </source>
</evidence>
<keyword evidence="4" id="KW-1185">Reference proteome</keyword>
<keyword evidence="1" id="KW-0472">Membrane</keyword>
<sequence>MTLLLVANTIAAVASIAFAVVGGVRPAALTDSDPPTGGERFYGWMYAVRGLPLGAAAGVVPLLWSGPASVVILYAAAAAQVGDAAIGIAHRKWTMIVGPLLLTAIHVATAVAAR</sequence>
<evidence type="ECO:0000313" key="4">
    <source>
        <dbReference type="Proteomes" id="UP000270471"/>
    </source>
</evidence>
<comment type="caution">
    <text evidence="3">The sequence shown here is derived from an EMBL/GenBank/DDBJ whole genome shotgun (WGS) entry which is preliminary data.</text>
</comment>
<feature type="transmembrane region" description="Helical" evidence="1">
    <location>
        <begin position="43"/>
        <end position="64"/>
    </location>
</feature>
<feature type="transmembrane region" description="Helical" evidence="1">
    <location>
        <begin position="95"/>
        <end position="113"/>
    </location>
</feature>